<comment type="caution">
    <text evidence="2">The sequence shown here is derived from an EMBL/GenBank/DDBJ whole genome shotgun (WGS) entry which is preliminary data.</text>
</comment>
<dbReference type="PROSITE" id="PS00455">
    <property type="entry name" value="AMP_BINDING"/>
    <property type="match status" value="1"/>
</dbReference>
<name>A0A842JCE6_9ACTN</name>
<dbReference type="InterPro" id="IPR042099">
    <property type="entry name" value="ANL_N_sf"/>
</dbReference>
<dbReference type="EMBL" id="JACMSE010000008">
    <property type="protein sequence ID" value="MBC2889912.1"/>
    <property type="molecule type" value="Genomic_DNA"/>
</dbReference>
<dbReference type="InterPro" id="IPR020845">
    <property type="entry name" value="AMP-binding_CS"/>
</dbReference>
<feature type="domain" description="AMP-dependent synthetase/ligase" evidence="1">
    <location>
        <begin position="10"/>
        <end position="341"/>
    </location>
</feature>
<evidence type="ECO:0000313" key="3">
    <source>
        <dbReference type="Proteomes" id="UP000587396"/>
    </source>
</evidence>
<proteinExistence type="predicted"/>
<dbReference type="AlphaFoldDB" id="A0A842JCE6"/>
<dbReference type="Pfam" id="PF00501">
    <property type="entry name" value="AMP-binding"/>
    <property type="match status" value="1"/>
</dbReference>
<accession>A0A842JCE6</accession>
<evidence type="ECO:0000259" key="1">
    <source>
        <dbReference type="Pfam" id="PF00501"/>
    </source>
</evidence>
<dbReference type="RefSeq" id="WP_185905676.1">
    <property type="nucleotide sequence ID" value="NZ_JACMSE010000008.1"/>
</dbReference>
<dbReference type="InterPro" id="IPR050237">
    <property type="entry name" value="ATP-dep_AMP-bd_enzyme"/>
</dbReference>
<evidence type="ECO:0000313" key="2">
    <source>
        <dbReference type="EMBL" id="MBC2889912.1"/>
    </source>
</evidence>
<dbReference type="Proteomes" id="UP000587396">
    <property type="component" value="Unassembled WGS sequence"/>
</dbReference>
<dbReference type="SUPFAM" id="SSF56801">
    <property type="entry name" value="Acetyl-CoA synthetase-like"/>
    <property type="match status" value="1"/>
</dbReference>
<dbReference type="PANTHER" id="PTHR43767">
    <property type="entry name" value="LONG-CHAIN-FATTY-ACID--COA LIGASE"/>
    <property type="match status" value="1"/>
</dbReference>
<reference evidence="2 3" key="1">
    <citation type="submission" date="2020-08" db="EMBL/GenBank/DDBJ databases">
        <authorList>
            <person name="Liu C."/>
            <person name="Sun Q."/>
        </authorList>
    </citation>
    <scope>NUCLEOTIDE SEQUENCE [LARGE SCALE GENOMIC DNA]</scope>
    <source>
        <strain evidence="2 3">N22</strain>
    </source>
</reference>
<organism evidence="2 3">
    <name type="scientific">Gordonibacter massiliensis</name>
    <name type="common">ex Traore et al. 2017</name>
    <dbReference type="NCBI Taxonomy" id="1841863"/>
    <lineage>
        <taxon>Bacteria</taxon>
        <taxon>Bacillati</taxon>
        <taxon>Actinomycetota</taxon>
        <taxon>Coriobacteriia</taxon>
        <taxon>Eggerthellales</taxon>
        <taxon>Eggerthellaceae</taxon>
        <taxon>Gordonibacter</taxon>
    </lineage>
</organism>
<gene>
    <name evidence="2" type="ORF">H7313_11245</name>
</gene>
<keyword evidence="3" id="KW-1185">Reference proteome</keyword>
<dbReference type="InterPro" id="IPR000873">
    <property type="entry name" value="AMP-dep_synth/lig_dom"/>
</dbReference>
<dbReference type="PANTHER" id="PTHR43767:SF1">
    <property type="entry name" value="NONRIBOSOMAL PEPTIDE SYNTHASE PES1 (EUROFUNG)-RELATED"/>
    <property type="match status" value="1"/>
</dbReference>
<sequence length="466" mass="49354">MAFWDLEAAPSSAEALVAAEGPVTYGELAGMADDAAGYVLPGQVVLFVASNTAAAIAGYLGFLRVGAVPLMSNGDAAGEMLVRLEEAYAPEFVWAPEGSTALVGKEPVFSLEGYCLAKADSPGCSEANPDLALLLPTSGSTGSSRYVRVSRHNLQSNAEAIAGYMGLSPRDRAITTLPFSYSYGISIVNSHLEAGASVALTGCSLMERGFWDLFRASGATNFGGVPYTYRILEQLRFGRMSLPSLRFATQAGGALGEDMHRRLAKACVDKGAGFFAMYGQTEATARISFLPPERALDKAGSVGIAIPGGSLRLEREDASVVDAPGEVGELVYEGPNVTMGYATCRADLSRGDERGGVLRTGDLARFDEDGFFYIEGRKSRFLKVFGNRVGLDDLERLLAEHGVSAACTGEDDCVRVFVENGEAELATELLPLLTGLNHAAFLVAAVEYLPRSESGKVLYSKLRGGR</sequence>
<protein>
    <submittedName>
        <fullName evidence="2">AMP-binding protein</fullName>
    </submittedName>
</protein>
<dbReference type="Gene3D" id="3.40.50.12780">
    <property type="entry name" value="N-terminal domain of ligase-like"/>
    <property type="match status" value="1"/>
</dbReference>